<evidence type="ECO:0000313" key="3">
    <source>
        <dbReference type="Proteomes" id="UP000216004"/>
    </source>
</evidence>
<evidence type="ECO:0000313" key="2">
    <source>
        <dbReference type="EMBL" id="OZG50209.1"/>
    </source>
</evidence>
<dbReference type="RefSeq" id="WP_094722714.1">
    <property type="nucleotide sequence ID" value="NZ_MWWS01000004.1"/>
</dbReference>
<feature type="transmembrane region" description="Helical" evidence="1">
    <location>
        <begin position="55"/>
        <end position="79"/>
    </location>
</feature>
<keyword evidence="1" id="KW-0472">Membrane</keyword>
<dbReference type="Pfam" id="PF09819">
    <property type="entry name" value="ABC_cobalt"/>
    <property type="match status" value="1"/>
</dbReference>
<keyword evidence="3" id="KW-1185">Reference proteome</keyword>
<dbReference type="InterPro" id="IPR017195">
    <property type="entry name" value="ABC_thiamin-permease_prd"/>
</dbReference>
<dbReference type="OrthoDB" id="8017424at2"/>
<gene>
    <name evidence="2" type="ORF">BOCO_0726</name>
</gene>
<dbReference type="EMBL" id="MWWS01000004">
    <property type="protein sequence ID" value="OZG50209.1"/>
    <property type="molecule type" value="Genomic_DNA"/>
</dbReference>
<dbReference type="AlphaFoldDB" id="A0A261ETM5"/>
<feature type="transmembrane region" description="Helical" evidence="1">
    <location>
        <begin position="174"/>
        <end position="196"/>
    </location>
</feature>
<keyword evidence="1" id="KW-1133">Transmembrane helix</keyword>
<organism evidence="2 3">
    <name type="scientific">Bombiscardovia coagulans</name>
    <dbReference type="NCBI Taxonomy" id="686666"/>
    <lineage>
        <taxon>Bacteria</taxon>
        <taxon>Bacillati</taxon>
        <taxon>Actinomycetota</taxon>
        <taxon>Actinomycetes</taxon>
        <taxon>Bifidobacteriales</taxon>
        <taxon>Bifidobacteriaceae</taxon>
        <taxon>Bombiscardovia</taxon>
    </lineage>
</organism>
<comment type="caution">
    <text evidence="2">The sequence shown here is derived from an EMBL/GenBank/DDBJ whole genome shotgun (WGS) entry which is preliminary data.</text>
</comment>
<dbReference type="PIRSF" id="PIRSF037394">
    <property type="entry name" value="ABC_thiamine-permease_YkoE_prd"/>
    <property type="match status" value="1"/>
</dbReference>
<dbReference type="Proteomes" id="UP000216004">
    <property type="component" value="Unassembled WGS sequence"/>
</dbReference>
<keyword evidence="1" id="KW-0812">Transmembrane</keyword>
<sequence length="217" mass="23564">MQRNNGFDNTSPLSGGSAPARIHPFRWRPIDIAVCAVLGVVSGIIYWLASGLSSWIFPLMTALLPGLASLLHGFFYFPVTLSLLIIRKPGAAVYSNFIAVLVELLLGNFYGSGLVFLEALMQGLCAEIIYALFRYKRWTLGITIAAGFFVSMVYNAFLLLFFYQGVSFLSSRGIIGTICEALSGILLCGILSWLIFKAIVATGALERFSSGHTGNAM</sequence>
<protein>
    <submittedName>
        <fullName evidence="2">ABC transporter permease</fullName>
    </submittedName>
</protein>
<reference evidence="2 3" key="1">
    <citation type="journal article" date="2017" name="BMC Genomics">
        <title>Comparative genomic and phylogenomic analyses of the Bifidobacteriaceae family.</title>
        <authorList>
            <person name="Lugli G.A."/>
            <person name="Milani C."/>
            <person name="Turroni F."/>
            <person name="Duranti S."/>
            <person name="Mancabelli L."/>
            <person name="Mangifesta M."/>
            <person name="Ferrario C."/>
            <person name="Modesto M."/>
            <person name="Mattarelli P."/>
            <person name="Jiri K."/>
            <person name="van Sinderen D."/>
            <person name="Ventura M."/>
        </authorList>
    </citation>
    <scope>NUCLEOTIDE SEQUENCE [LARGE SCALE GENOMIC DNA]</scope>
    <source>
        <strain evidence="2 3">DSM 22924</strain>
    </source>
</reference>
<evidence type="ECO:0000256" key="1">
    <source>
        <dbReference type="SAM" id="Phobius"/>
    </source>
</evidence>
<accession>A0A261ETM5</accession>
<proteinExistence type="predicted"/>
<feature type="transmembrane region" description="Helical" evidence="1">
    <location>
        <begin position="30"/>
        <end position="49"/>
    </location>
</feature>
<feature type="transmembrane region" description="Helical" evidence="1">
    <location>
        <begin position="91"/>
        <end position="110"/>
    </location>
</feature>
<name>A0A261ETM5_9BIFI</name>
<feature type="transmembrane region" description="Helical" evidence="1">
    <location>
        <begin position="140"/>
        <end position="162"/>
    </location>
</feature>